<accession>A0ABS1JGE3</accession>
<comment type="caution">
    <text evidence="4">The sequence shown here is derived from an EMBL/GenBank/DDBJ whole genome shotgun (WGS) entry which is preliminary data.</text>
</comment>
<dbReference type="Pfam" id="PF00395">
    <property type="entry name" value="SLH"/>
    <property type="match status" value="3"/>
</dbReference>
<feature type="domain" description="SLH" evidence="3">
    <location>
        <begin position="27"/>
        <end position="90"/>
    </location>
</feature>
<dbReference type="InterPro" id="IPR001119">
    <property type="entry name" value="SLH_dom"/>
</dbReference>
<feature type="domain" description="SLH" evidence="3">
    <location>
        <begin position="154"/>
        <end position="216"/>
    </location>
</feature>
<evidence type="ECO:0000313" key="5">
    <source>
        <dbReference type="Proteomes" id="UP000602284"/>
    </source>
</evidence>
<keyword evidence="5" id="KW-1185">Reference proteome</keyword>
<evidence type="ECO:0000313" key="4">
    <source>
        <dbReference type="EMBL" id="MBL0389074.1"/>
    </source>
</evidence>
<dbReference type="PROSITE" id="PS51272">
    <property type="entry name" value="SLH"/>
    <property type="match status" value="3"/>
</dbReference>
<feature type="domain" description="SLH" evidence="3">
    <location>
        <begin position="91"/>
        <end position="151"/>
    </location>
</feature>
<evidence type="ECO:0000256" key="2">
    <source>
        <dbReference type="SAM" id="SignalP"/>
    </source>
</evidence>
<name>A0ABS1JGE3_9BACL</name>
<feature type="region of interest" description="Disordered" evidence="1">
    <location>
        <begin position="210"/>
        <end position="232"/>
    </location>
</feature>
<dbReference type="InterPro" id="IPR051465">
    <property type="entry name" value="Cell_Envelope_Struct_Comp"/>
</dbReference>
<dbReference type="RefSeq" id="WP_201638069.1">
    <property type="nucleotide sequence ID" value="NZ_JAEQNB010000008.1"/>
</dbReference>
<proteinExistence type="predicted"/>
<dbReference type="Proteomes" id="UP000602284">
    <property type="component" value="Unassembled WGS sequence"/>
</dbReference>
<dbReference type="EMBL" id="JAEQNB010000008">
    <property type="protein sequence ID" value="MBL0389074.1"/>
    <property type="molecule type" value="Genomic_DNA"/>
</dbReference>
<feature type="chain" id="PRO_5046463433" evidence="2">
    <location>
        <begin position="27"/>
        <end position="402"/>
    </location>
</feature>
<reference evidence="4 5" key="1">
    <citation type="submission" date="2021-01" db="EMBL/GenBank/DDBJ databases">
        <title>Tumebacillus sp. strain ITR2 16S ribosomal RNA gene Genome sequencing and assembly.</title>
        <authorList>
            <person name="Kang M."/>
        </authorList>
    </citation>
    <scope>NUCLEOTIDE SEQUENCE [LARGE SCALE GENOMIC DNA]</scope>
    <source>
        <strain evidence="4 5">ITR2</strain>
    </source>
</reference>
<keyword evidence="2" id="KW-0732">Signal</keyword>
<evidence type="ECO:0000256" key="1">
    <source>
        <dbReference type="SAM" id="MobiDB-lite"/>
    </source>
</evidence>
<gene>
    <name evidence="4" type="ORF">JJB07_20995</name>
</gene>
<dbReference type="PANTHER" id="PTHR43308">
    <property type="entry name" value="OUTER MEMBRANE PROTEIN ALPHA-RELATED"/>
    <property type="match status" value="1"/>
</dbReference>
<evidence type="ECO:0000259" key="3">
    <source>
        <dbReference type="PROSITE" id="PS51272"/>
    </source>
</evidence>
<feature type="signal peptide" evidence="2">
    <location>
        <begin position="1"/>
        <end position="26"/>
    </location>
</feature>
<dbReference type="PANTHER" id="PTHR43308:SF5">
    <property type="entry name" value="S-LAYER PROTEIN _ PEPTIDOGLYCAN ENDO-BETA-N-ACETYLGLUCOSAMINIDASE"/>
    <property type="match status" value="1"/>
</dbReference>
<sequence>MKKRMGTMWIATMMLSTMAVPSLASAATPFTDLGTADSWAQNAIAQAQTAGLFAGDPDGAFRPLDFISREEMAAVFTRVLGAAPMSDAPSSYTDVTSAEWAHGYIETMKTRGLLVGDANGSFRPGDNITREELASLAVRAAGKTQTDISGKGANLTVGDKDFISDWAKDYVQVALDLGLVKADGTNFDPQKPATREEVAVTAVAVMGLQQQGGGSTPEPTPAPTPDPVSQASIQSSVNEINNAFNADQLQTALEGNAAVLNLDMSQSSDYMALTDKAAVANTMLNARATGFGDAAEIKKSFDTAVQAEKNIEAIHAQQEAVRNAITAIMNTVTPADLQALLEQNATLLGLHTEEGSDYAKLSNKLAVAQSLFAKRGADLYEVEALRQAFTFGVDAETAAEGL</sequence>
<organism evidence="4 5">
    <name type="scientific">Tumebacillus amylolyticus</name>
    <dbReference type="NCBI Taxonomy" id="2801339"/>
    <lineage>
        <taxon>Bacteria</taxon>
        <taxon>Bacillati</taxon>
        <taxon>Bacillota</taxon>
        <taxon>Bacilli</taxon>
        <taxon>Bacillales</taxon>
        <taxon>Alicyclobacillaceae</taxon>
        <taxon>Tumebacillus</taxon>
    </lineage>
</organism>
<protein>
    <submittedName>
        <fullName evidence="4">S-layer homology domain-containing protein</fullName>
    </submittedName>
</protein>